<dbReference type="CDD" id="cd02198">
    <property type="entry name" value="YjgH_like"/>
    <property type="match status" value="1"/>
</dbReference>
<sequence length="222" mass="24804">MDEQTGQPLRRHAHEHQRPRQPGRRCAALEEKTQNREAQRCYALCCNGHYDEKTATYSQTGGQMTGSYTTRSAIASSGVTHSSVTNRCYNMSDRELIVPPTMQSIMDRAGYAPAVRVGDTLYCAGQVGRTREMEVILNPEAQFIACWENLRTVLAEGGCTFDDIVDMTTYHVAMSEHMAVFRDVKNRIFPRGQCAWTCIGVAELAHPGLLLEIKCIAVRRSA</sequence>
<dbReference type="InterPro" id="IPR038743">
    <property type="entry name" value="YjgH-like"/>
</dbReference>
<dbReference type="Gene3D" id="3.30.1330.40">
    <property type="entry name" value="RutC-like"/>
    <property type="match status" value="1"/>
</dbReference>
<reference evidence="3 4" key="1">
    <citation type="submission" date="2018-08" db="EMBL/GenBank/DDBJ databases">
        <title>Recombination of ecologically and evolutionarily significant loci maintains genetic cohesion in the Pseudomonas syringae species complex.</title>
        <authorList>
            <person name="Dillon M."/>
            <person name="Thakur S."/>
            <person name="Almeida R.N.D."/>
            <person name="Weir B.S."/>
            <person name="Guttman D.S."/>
        </authorList>
    </citation>
    <scope>NUCLEOTIDE SEQUENCE [LARGE SCALE GENOMIC DNA]</scope>
    <source>
        <strain evidence="3 4">ICMP 11296</strain>
    </source>
</reference>
<feature type="region of interest" description="Disordered" evidence="2">
    <location>
        <begin position="1"/>
        <end position="25"/>
    </location>
</feature>
<dbReference type="InterPro" id="IPR035959">
    <property type="entry name" value="RutC-like_sf"/>
</dbReference>
<dbReference type="EMBL" id="RBRK01000053">
    <property type="protein sequence ID" value="RMQ77362.1"/>
    <property type="molecule type" value="Genomic_DNA"/>
</dbReference>
<dbReference type="PANTHER" id="PTHR11803">
    <property type="entry name" value="2-IMINOBUTANOATE/2-IMINOPROPANOATE DEAMINASE RIDA"/>
    <property type="match status" value="1"/>
</dbReference>
<dbReference type="SUPFAM" id="SSF55298">
    <property type="entry name" value="YjgF-like"/>
    <property type="match status" value="1"/>
</dbReference>
<comment type="caution">
    <text evidence="3">The sequence shown here is derived from an EMBL/GenBank/DDBJ whole genome shotgun (WGS) entry which is preliminary data.</text>
</comment>
<evidence type="ECO:0000313" key="3">
    <source>
        <dbReference type="EMBL" id="RMQ77362.1"/>
    </source>
</evidence>
<proteinExistence type="inferred from homology"/>
<dbReference type="InterPro" id="IPR006175">
    <property type="entry name" value="YjgF/YER057c/UK114"/>
</dbReference>
<dbReference type="Proteomes" id="UP000271866">
    <property type="component" value="Unassembled WGS sequence"/>
</dbReference>
<comment type="similarity">
    <text evidence="1">Belongs to the RutC family.</text>
</comment>
<accession>A0A3M4PGV0</accession>
<organism evidence="3 4">
    <name type="scientific">Pseudomonas viridiflava</name>
    <name type="common">Phytomonas viridiflava</name>
    <dbReference type="NCBI Taxonomy" id="33069"/>
    <lineage>
        <taxon>Bacteria</taxon>
        <taxon>Pseudomonadati</taxon>
        <taxon>Pseudomonadota</taxon>
        <taxon>Gammaproteobacteria</taxon>
        <taxon>Pseudomonadales</taxon>
        <taxon>Pseudomonadaceae</taxon>
        <taxon>Pseudomonas</taxon>
    </lineage>
</organism>
<gene>
    <name evidence="3" type="ORF">ALP98_00531</name>
</gene>
<feature type="compositionally biased region" description="Basic residues" evidence="2">
    <location>
        <begin position="9"/>
        <end position="23"/>
    </location>
</feature>
<dbReference type="AlphaFoldDB" id="A0A3M4PGV0"/>
<evidence type="ECO:0000256" key="2">
    <source>
        <dbReference type="SAM" id="MobiDB-lite"/>
    </source>
</evidence>
<protein>
    <submittedName>
        <fullName evidence="3">Endoribonuclease L-PSP protein</fullName>
    </submittedName>
</protein>
<dbReference type="Pfam" id="PF01042">
    <property type="entry name" value="Ribonuc_L-PSP"/>
    <property type="match status" value="1"/>
</dbReference>
<name>A0A3M4PGV0_PSEVI</name>
<evidence type="ECO:0000313" key="4">
    <source>
        <dbReference type="Proteomes" id="UP000271866"/>
    </source>
</evidence>
<dbReference type="PANTHER" id="PTHR11803:SF58">
    <property type="entry name" value="PROTEIN HMF1-RELATED"/>
    <property type="match status" value="1"/>
</dbReference>
<dbReference type="GO" id="GO:0019239">
    <property type="term" value="F:deaminase activity"/>
    <property type="evidence" value="ECO:0007669"/>
    <property type="project" value="TreeGrafter"/>
</dbReference>
<evidence type="ECO:0000256" key="1">
    <source>
        <dbReference type="ARBA" id="ARBA00010552"/>
    </source>
</evidence>
<dbReference type="GO" id="GO:0005829">
    <property type="term" value="C:cytosol"/>
    <property type="evidence" value="ECO:0007669"/>
    <property type="project" value="TreeGrafter"/>
</dbReference>